<keyword evidence="2" id="KW-0547">Nucleotide-binding</keyword>
<protein>
    <recommendedName>
        <fullName evidence="6">Protein kinase domain-containing protein</fullName>
    </recommendedName>
</protein>
<dbReference type="PANTHER" id="PTHR43289">
    <property type="entry name" value="MITOGEN-ACTIVATED PROTEIN KINASE KINASE KINASE 20-RELATED"/>
    <property type="match status" value="1"/>
</dbReference>
<dbReference type="SMART" id="SM00220">
    <property type="entry name" value="S_TKc"/>
    <property type="match status" value="1"/>
</dbReference>
<sequence>MGMVYLANDTSGRRVALKVMRPELATEVNFQRRFQKEAEAARRVARFCTAPVLDAGVDNGQAYLVTEYVEGPDLAAVVEAQGPMTGANLEALAVGVATALVAIHQADVVHRDLKPSNILLSPLGPRVIDFGIAQLADTLGTQSVIGTPTYMSPEHATGERVTAASDVFAWAGVIAYAGTGSPPFGVGGAAELLYRIVHNTPRLDGLDDRLLPLVERALDKDPTRRPTAQQVLDRLLGREKVAIETATEVVSDIWDPVEGPATSLAADALRMRRQRQRWVAAAAVLAAVAVVAVLLAVLRSGGVLDQTTDGDPLAQRVVSRNGYNLHVRIDSLRRAGKTVTVKWSVRYEPTDPAGIWEPGNVFGQSSNGPFQYSTDGVVLIDTVNGVRHATANQNGCLCSPLYDKRWKKGETAPFYNSFTDVQTTAVKADIDIPSLGLFDGLPIETE</sequence>
<accession>A0A5M3XTG4</accession>
<organism evidence="7 8">
    <name type="scientific">Acrocarpospora pleiomorpha</name>
    <dbReference type="NCBI Taxonomy" id="90975"/>
    <lineage>
        <taxon>Bacteria</taxon>
        <taxon>Bacillati</taxon>
        <taxon>Actinomycetota</taxon>
        <taxon>Actinomycetes</taxon>
        <taxon>Streptosporangiales</taxon>
        <taxon>Streptosporangiaceae</taxon>
        <taxon>Acrocarpospora</taxon>
    </lineage>
</organism>
<dbReference type="PROSITE" id="PS50011">
    <property type="entry name" value="PROTEIN_KINASE_DOM"/>
    <property type="match status" value="1"/>
</dbReference>
<dbReference type="Proteomes" id="UP000377595">
    <property type="component" value="Unassembled WGS sequence"/>
</dbReference>
<dbReference type="GO" id="GO:0004674">
    <property type="term" value="F:protein serine/threonine kinase activity"/>
    <property type="evidence" value="ECO:0007669"/>
    <property type="project" value="TreeGrafter"/>
</dbReference>
<evidence type="ECO:0000256" key="1">
    <source>
        <dbReference type="ARBA" id="ARBA00022679"/>
    </source>
</evidence>
<proteinExistence type="predicted"/>
<feature type="transmembrane region" description="Helical" evidence="5">
    <location>
        <begin position="278"/>
        <end position="298"/>
    </location>
</feature>
<evidence type="ECO:0000256" key="5">
    <source>
        <dbReference type="SAM" id="Phobius"/>
    </source>
</evidence>
<dbReference type="Gene3D" id="3.30.200.20">
    <property type="entry name" value="Phosphorylase Kinase, domain 1"/>
    <property type="match status" value="1"/>
</dbReference>
<evidence type="ECO:0000256" key="2">
    <source>
        <dbReference type="ARBA" id="ARBA00022741"/>
    </source>
</evidence>
<keyword evidence="3" id="KW-0418">Kinase</keyword>
<gene>
    <name evidence="7" type="ORF">Aple_074140</name>
</gene>
<evidence type="ECO:0000313" key="7">
    <source>
        <dbReference type="EMBL" id="GES24515.1"/>
    </source>
</evidence>
<evidence type="ECO:0000313" key="8">
    <source>
        <dbReference type="Proteomes" id="UP000377595"/>
    </source>
</evidence>
<dbReference type="PROSITE" id="PS00108">
    <property type="entry name" value="PROTEIN_KINASE_ST"/>
    <property type="match status" value="1"/>
</dbReference>
<keyword evidence="5" id="KW-1133">Transmembrane helix</keyword>
<dbReference type="InterPro" id="IPR000719">
    <property type="entry name" value="Prot_kinase_dom"/>
</dbReference>
<dbReference type="GO" id="GO:0005524">
    <property type="term" value="F:ATP binding"/>
    <property type="evidence" value="ECO:0007669"/>
    <property type="project" value="UniProtKB-KW"/>
</dbReference>
<dbReference type="EMBL" id="BLAF01000053">
    <property type="protein sequence ID" value="GES24515.1"/>
    <property type="molecule type" value="Genomic_DNA"/>
</dbReference>
<feature type="domain" description="Protein kinase" evidence="6">
    <location>
        <begin position="1"/>
        <end position="241"/>
    </location>
</feature>
<comment type="caution">
    <text evidence="7">The sequence shown here is derived from an EMBL/GenBank/DDBJ whole genome shotgun (WGS) entry which is preliminary data.</text>
</comment>
<keyword evidence="1" id="KW-0808">Transferase</keyword>
<dbReference type="CDD" id="cd14014">
    <property type="entry name" value="STKc_PknB_like"/>
    <property type="match status" value="1"/>
</dbReference>
<keyword evidence="5" id="KW-0472">Membrane</keyword>
<evidence type="ECO:0000256" key="3">
    <source>
        <dbReference type="ARBA" id="ARBA00022777"/>
    </source>
</evidence>
<keyword evidence="8" id="KW-1185">Reference proteome</keyword>
<dbReference type="SUPFAM" id="SSF56112">
    <property type="entry name" value="Protein kinase-like (PK-like)"/>
    <property type="match status" value="1"/>
</dbReference>
<evidence type="ECO:0000256" key="4">
    <source>
        <dbReference type="ARBA" id="ARBA00022840"/>
    </source>
</evidence>
<reference evidence="7 8" key="1">
    <citation type="submission" date="2019-10" db="EMBL/GenBank/DDBJ databases">
        <title>Whole genome shotgun sequence of Acrocarpospora pleiomorpha NBRC 16267.</title>
        <authorList>
            <person name="Ichikawa N."/>
            <person name="Kimura A."/>
            <person name="Kitahashi Y."/>
            <person name="Komaki H."/>
            <person name="Oguchi A."/>
        </authorList>
    </citation>
    <scope>NUCLEOTIDE SEQUENCE [LARGE SCALE GENOMIC DNA]</scope>
    <source>
        <strain evidence="7 8">NBRC 16267</strain>
    </source>
</reference>
<dbReference type="InterPro" id="IPR008271">
    <property type="entry name" value="Ser/Thr_kinase_AS"/>
</dbReference>
<keyword evidence="5" id="KW-0812">Transmembrane</keyword>
<dbReference type="Gene3D" id="1.10.510.10">
    <property type="entry name" value="Transferase(Phosphotransferase) domain 1"/>
    <property type="match status" value="1"/>
</dbReference>
<name>A0A5M3XTG4_9ACTN</name>
<dbReference type="InterPro" id="IPR011009">
    <property type="entry name" value="Kinase-like_dom_sf"/>
</dbReference>
<keyword evidence="4" id="KW-0067">ATP-binding</keyword>
<dbReference type="Pfam" id="PF00069">
    <property type="entry name" value="Pkinase"/>
    <property type="match status" value="1"/>
</dbReference>
<dbReference type="AlphaFoldDB" id="A0A5M3XTG4"/>
<dbReference type="PANTHER" id="PTHR43289:SF34">
    <property type="entry name" value="SERINE_THREONINE-PROTEIN KINASE YBDM-RELATED"/>
    <property type="match status" value="1"/>
</dbReference>
<evidence type="ECO:0000259" key="6">
    <source>
        <dbReference type="PROSITE" id="PS50011"/>
    </source>
</evidence>